<comment type="subunit">
    <text evidence="3">Homodimer.</text>
</comment>
<dbReference type="Gene3D" id="2.40.110.10">
    <property type="entry name" value="Butyryl-CoA Dehydrogenase, subunit A, domain 2"/>
    <property type="match status" value="1"/>
</dbReference>
<dbReference type="PROSITE" id="PS00073">
    <property type="entry name" value="ACYL_COA_DH_2"/>
    <property type="match status" value="1"/>
</dbReference>
<comment type="similarity">
    <text evidence="2">Belongs to the acyl-CoA dehydrogenase family.</text>
</comment>
<dbReference type="SUPFAM" id="SSF56645">
    <property type="entry name" value="Acyl-CoA dehydrogenase NM domain-like"/>
    <property type="match status" value="1"/>
</dbReference>
<dbReference type="Pfam" id="PF00441">
    <property type="entry name" value="Acyl-CoA_dh_1"/>
    <property type="match status" value="1"/>
</dbReference>
<evidence type="ECO:0000256" key="2">
    <source>
        <dbReference type="ARBA" id="ARBA00009347"/>
    </source>
</evidence>
<dbReference type="InterPro" id="IPR036250">
    <property type="entry name" value="AcylCo_DH-like_C"/>
</dbReference>
<feature type="domain" description="Acyl-CoA dehydrogenase/oxidase N-terminal" evidence="9">
    <location>
        <begin position="7"/>
        <end position="127"/>
    </location>
</feature>
<dbReference type="Gene3D" id="1.10.540.10">
    <property type="entry name" value="Acyl-CoA dehydrogenase/oxidase, N-terminal domain"/>
    <property type="match status" value="1"/>
</dbReference>
<keyword evidence="4" id="KW-0285">Flavoprotein</keyword>
<evidence type="ECO:0000259" key="7">
    <source>
        <dbReference type="Pfam" id="PF00441"/>
    </source>
</evidence>
<feature type="domain" description="Acyl-CoA dehydrogenase/oxidase C-terminal" evidence="7">
    <location>
        <begin position="238"/>
        <end position="386"/>
    </location>
</feature>
<dbReference type="Proteomes" id="UP000494301">
    <property type="component" value="Unassembled WGS sequence"/>
</dbReference>
<dbReference type="Gene3D" id="1.20.140.10">
    <property type="entry name" value="Butyryl-CoA Dehydrogenase, subunit A, domain 3"/>
    <property type="match status" value="1"/>
</dbReference>
<dbReference type="InterPro" id="IPR050741">
    <property type="entry name" value="Acyl-CoA_dehydrogenase"/>
</dbReference>
<proteinExistence type="inferred from homology"/>
<dbReference type="InterPro" id="IPR006089">
    <property type="entry name" value="Acyl-CoA_DH_CS"/>
</dbReference>
<dbReference type="InterPro" id="IPR006091">
    <property type="entry name" value="Acyl-CoA_Oxase/DH_mid-dom"/>
</dbReference>
<dbReference type="Pfam" id="PF02771">
    <property type="entry name" value="Acyl-CoA_dh_N"/>
    <property type="match status" value="1"/>
</dbReference>
<feature type="domain" description="Acyl-CoA oxidase/dehydrogenase middle" evidence="8">
    <location>
        <begin position="132"/>
        <end position="210"/>
    </location>
</feature>
<evidence type="ECO:0000259" key="9">
    <source>
        <dbReference type="Pfam" id="PF02771"/>
    </source>
</evidence>
<evidence type="ECO:0000256" key="3">
    <source>
        <dbReference type="ARBA" id="ARBA00011738"/>
    </source>
</evidence>
<dbReference type="PANTHER" id="PTHR48083">
    <property type="entry name" value="MEDIUM-CHAIN SPECIFIC ACYL-COA DEHYDROGENASE, MITOCHONDRIAL-RELATED"/>
    <property type="match status" value="1"/>
</dbReference>
<evidence type="ECO:0000256" key="1">
    <source>
        <dbReference type="ARBA" id="ARBA00001974"/>
    </source>
</evidence>
<organism evidence="10 11">
    <name type="scientific">Burkholderia aenigmatica</name>
    <dbReference type="NCBI Taxonomy" id="2015348"/>
    <lineage>
        <taxon>Bacteria</taxon>
        <taxon>Pseudomonadati</taxon>
        <taxon>Pseudomonadota</taxon>
        <taxon>Betaproteobacteria</taxon>
        <taxon>Burkholderiales</taxon>
        <taxon>Burkholderiaceae</taxon>
        <taxon>Burkholderia</taxon>
        <taxon>Burkholderia cepacia complex</taxon>
    </lineage>
</organism>
<dbReference type="AlphaFoldDB" id="A0A6J5JLY5"/>
<dbReference type="InterPro" id="IPR046373">
    <property type="entry name" value="Acyl-CoA_Oxase/DH_mid-dom_sf"/>
</dbReference>
<dbReference type="Pfam" id="PF02770">
    <property type="entry name" value="Acyl-CoA_dh_M"/>
    <property type="match status" value="1"/>
</dbReference>
<evidence type="ECO:0000259" key="8">
    <source>
        <dbReference type="Pfam" id="PF02770"/>
    </source>
</evidence>
<dbReference type="SUPFAM" id="SSF47203">
    <property type="entry name" value="Acyl-CoA dehydrogenase C-terminal domain-like"/>
    <property type="match status" value="1"/>
</dbReference>
<sequence>MNFDLSPELISLRDRTRQFIAEQVIPLEADAASNVATGAHGPSEALRRELIRRARDAGLLTPHASVEMGGLGLSHVAKAVVFEEAGYSWLGPTALNIHAPDEGNIHLMEAVASPEQKARWLRPQVEGLTRSCFAMTEPAPGAGADPSMLQTHAVRDGDDYLVSGRKWFITGASGADYAIVMARMDDGSATMFLTDMDRAGIRLERSMDAMDRCFTGGHGVLSFDRVRIPAADVLGEVGKGFRYAQVRLAPARLTHCMRWLGQARRAHDIATEYARGRHAFGKPLGEHEGVGFMLADNDMDLQTARLHIWHTAWLLDQGHRCNVESSRAKVICSEAQWRTVDRCVQILGGQGVTGETAVMRIFMDMRAFRIYDGPSEVHRWSIARKILAGTAGHVARPDAEAATPNATGGA</sequence>
<dbReference type="EMBL" id="CABWIL020000034">
    <property type="protein sequence ID" value="CAB3972669.1"/>
    <property type="molecule type" value="Genomic_DNA"/>
</dbReference>
<dbReference type="InterPro" id="IPR009100">
    <property type="entry name" value="AcylCoA_DH/oxidase_NM_dom_sf"/>
</dbReference>
<dbReference type="InterPro" id="IPR013786">
    <property type="entry name" value="AcylCoA_DH/ox_N"/>
</dbReference>
<keyword evidence="6" id="KW-0560">Oxidoreductase</keyword>
<name>A0A6J5JLY5_9BURK</name>
<evidence type="ECO:0000256" key="5">
    <source>
        <dbReference type="ARBA" id="ARBA00022827"/>
    </source>
</evidence>
<evidence type="ECO:0000313" key="11">
    <source>
        <dbReference type="Proteomes" id="UP000494301"/>
    </source>
</evidence>
<dbReference type="InterPro" id="IPR037069">
    <property type="entry name" value="AcylCoA_DH/ox_N_sf"/>
</dbReference>
<dbReference type="GO" id="GO:0005737">
    <property type="term" value="C:cytoplasm"/>
    <property type="evidence" value="ECO:0007669"/>
    <property type="project" value="TreeGrafter"/>
</dbReference>
<protein>
    <submittedName>
        <fullName evidence="10">Acyl-CoA dehydrogenase</fullName>
    </submittedName>
</protein>
<dbReference type="GO" id="GO:0033539">
    <property type="term" value="P:fatty acid beta-oxidation using acyl-CoA dehydrogenase"/>
    <property type="evidence" value="ECO:0007669"/>
    <property type="project" value="TreeGrafter"/>
</dbReference>
<comment type="cofactor">
    <cofactor evidence="1">
        <name>FAD</name>
        <dbReference type="ChEBI" id="CHEBI:57692"/>
    </cofactor>
</comment>
<dbReference type="GO" id="GO:0050660">
    <property type="term" value="F:flavin adenine dinucleotide binding"/>
    <property type="evidence" value="ECO:0007669"/>
    <property type="project" value="InterPro"/>
</dbReference>
<evidence type="ECO:0000256" key="6">
    <source>
        <dbReference type="ARBA" id="ARBA00023002"/>
    </source>
</evidence>
<dbReference type="InterPro" id="IPR009075">
    <property type="entry name" value="AcylCo_DH/oxidase_C"/>
</dbReference>
<dbReference type="GO" id="GO:0003995">
    <property type="term" value="F:acyl-CoA dehydrogenase activity"/>
    <property type="evidence" value="ECO:0007669"/>
    <property type="project" value="InterPro"/>
</dbReference>
<evidence type="ECO:0000313" key="10">
    <source>
        <dbReference type="EMBL" id="CAB3972669.1"/>
    </source>
</evidence>
<gene>
    <name evidence="10" type="ORF">BLA3211_07085</name>
</gene>
<reference evidence="10 11" key="1">
    <citation type="submission" date="2020-04" db="EMBL/GenBank/DDBJ databases">
        <authorList>
            <person name="Depoorter E."/>
        </authorList>
    </citation>
    <scope>NUCLEOTIDE SEQUENCE [LARGE SCALE GENOMIC DNA]</scope>
    <source>
        <strain evidence="10 11">BCC0217</strain>
    </source>
</reference>
<dbReference type="PANTHER" id="PTHR48083:SF13">
    <property type="entry name" value="ACYL-COA DEHYDROGENASE FAMILY MEMBER 11"/>
    <property type="match status" value="1"/>
</dbReference>
<evidence type="ECO:0000256" key="4">
    <source>
        <dbReference type="ARBA" id="ARBA00022630"/>
    </source>
</evidence>
<keyword evidence="5" id="KW-0274">FAD</keyword>
<dbReference type="RefSeq" id="WP_175223229.1">
    <property type="nucleotide sequence ID" value="NZ_CABWIL020000034.1"/>
</dbReference>
<accession>A0A6J5JLY5</accession>